<dbReference type="GO" id="GO:0005351">
    <property type="term" value="F:carbohydrate:proton symporter activity"/>
    <property type="evidence" value="ECO:0007669"/>
    <property type="project" value="TreeGrafter"/>
</dbReference>
<dbReference type="PROSITE" id="PS00216">
    <property type="entry name" value="SUGAR_TRANSPORT_1"/>
    <property type="match status" value="1"/>
</dbReference>
<evidence type="ECO:0000259" key="7">
    <source>
        <dbReference type="PROSITE" id="PS50850"/>
    </source>
</evidence>
<feature type="transmembrane region" description="Helical" evidence="6">
    <location>
        <begin position="127"/>
        <end position="146"/>
    </location>
</feature>
<dbReference type="InterPro" id="IPR050360">
    <property type="entry name" value="MFS_Sugar_Transporters"/>
</dbReference>
<dbReference type="Proteomes" id="UP000270094">
    <property type="component" value="Unassembled WGS sequence"/>
</dbReference>
<feature type="transmembrane region" description="Helical" evidence="6">
    <location>
        <begin position="28"/>
        <end position="48"/>
    </location>
</feature>
<dbReference type="SUPFAM" id="SSF103473">
    <property type="entry name" value="MFS general substrate transporter"/>
    <property type="match status" value="1"/>
</dbReference>
<keyword evidence="3 6" id="KW-0812">Transmembrane</keyword>
<dbReference type="InterPro" id="IPR020846">
    <property type="entry name" value="MFS_dom"/>
</dbReference>
<gene>
    <name evidence="8" type="ORF">SVUK_LOCUS13658</name>
</gene>
<dbReference type="Gene3D" id="1.20.1250.20">
    <property type="entry name" value="MFS general substrate transporter like domains"/>
    <property type="match status" value="1"/>
</dbReference>
<dbReference type="PANTHER" id="PTHR48022">
    <property type="entry name" value="PLASTIDIC GLUCOSE TRANSPORTER 4"/>
    <property type="match status" value="1"/>
</dbReference>
<evidence type="ECO:0000256" key="3">
    <source>
        <dbReference type="ARBA" id="ARBA00022692"/>
    </source>
</evidence>
<keyword evidence="5 6" id="KW-0472">Membrane</keyword>
<comment type="subcellular location">
    <subcellularLocation>
        <location evidence="1">Membrane</location>
        <topology evidence="1">Multi-pass membrane protein</topology>
    </subcellularLocation>
</comment>
<evidence type="ECO:0000256" key="4">
    <source>
        <dbReference type="ARBA" id="ARBA00022989"/>
    </source>
</evidence>
<dbReference type="Pfam" id="PF00083">
    <property type="entry name" value="Sugar_tr"/>
    <property type="match status" value="1"/>
</dbReference>
<dbReference type="InterPro" id="IPR005829">
    <property type="entry name" value="Sugar_transporter_CS"/>
</dbReference>
<dbReference type="OrthoDB" id="8120565at2759"/>
<protein>
    <recommendedName>
        <fullName evidence="7">Major facilitator superfamily (MFS) profile domain-containing protein</fullName>
    </recommendedName>
</protein>
<keyword evidence="9" id="KW-1185">Reference proteome</keyword>
<dbReference type="EMBL" id="UYYB01102572">
    <property type="protein sequence ID" value="VDM78660.1"/>
    <property type="molecule type" value="Genomic_DNA"/>
</dbReference>
<evidence type="ECO:0000256" key="6">
    <source>
        <dbReference type="SAM" id="Phobius"/>
    </source>
</evidence>
<evidence type="ECO:0000313" key="9">
    <source>
        <dbReference type="Proteomes" id="UP000270094"/>
    </source>
</evidence>
<proteinExistence type="inferred from homology"/>
<sequence length="159" mass="17460">MVICIMAVIGALSSGRLAEGVGRRPILIYTFTGLAIVNTLISGFMFWFDKSQIKFIGWCVVLCCCIFNLIFASGPGPLCLFVGGELVGQRARAATFTWINIAMNGIRSGLLVVYFPIKNLLGPPLSYFVLFFPPCVLTVLLCFFYLPETKGKTPEEVNC</sequence>
<evidence type="ECO:0000256" key="5">
    <source>
        <dbReference type="ARBA" id="ARBA00023136"/>
    </source>
</evidence>
<feature type="transmembrane region" description="Helical" evidence="6">
    <location>
        <begin position="93"/>
        <end position="115"/>
    </location>
</feature>
<dbReference type="GO" id="GO:0016020">
    <property type="term" value="C:membrane"/>
    <property type="evidence" value="ECO:0007669"/>
    <property type="project" value="UniProtKB-SubCell"/>
</dbReference>
<dbReference type="PANTHER" id="PTHR48022:SF2">
    <property type="entry name" value="PLASTIDIC GLUCOSE TRANSPORTER 4"/>
    <property type="match status" value="1"/>
</dbReference>
<organism evidence="8 9">
    <name type="scientific">Strongylus vulgaris</name>
    <name type="common">Blood worm</name>
    <dbReference type="NCBI Taxonomy" id="40348"/>
    <lineage>
        <taxon>Eukaryota</taxon>
        <taxon>Metazoa</taxon>
        <taxon>Ecdysozoa</taxon>
        <taxon>Nematoda</taxon>
        <taxon>Chromadorea</taxon>
        <taxon>Rhabditida</taxon>
        <taxon>Rhabditina</taxon>
        <taxon>Rhabditomorpha</taxon>
        <taxon>Strongyloidea</taxon>
        <taxon>Strongylidae</taxon>
        <taxon>Strongylus</taxon>
    </lineage>
</organism>
<dbReference type="AlphaFoldDB" id="A0A3P7IZM2"/>
<evidence type="ECO:0000256" key="1">
    <source>
        <dbReference type="ARBA" id="ARBA00004141"/>
    </source>
</evidence>
<comment type="similarity">
    <text evidence="2">Belongs to the major facilitator superfamily. Sugar transporter (TC 2.A.1.1) family.</text>
</comment>
<accession>A0A3P7IZM2</accession>
<evidence type="ECO:0000313" key="8">
    <source>
        <dbReference type="EMBL" id="VDM78660.1"/>
    </source>
</evidence>
<feature type="domain" description="Major facilitator superfamily (MFS) profile" evidence="7">
    <location>
        <begin position="1"/>
        <end position="150"/>
    </location>
</feature>
<feature type="transmembrane region" description="Helical" evidence="6">
    <location>
        <begin position="55"/>
        <end position="73"/>
    </location>
</feature>
<dbReference type="InterPro" id="IPR005828">
    <property type="entry name" value="MFS_sugar_transport-like"/>
</dbReference>
<dbReference type="InterPro" id="IPR036259">
    <property type="entry name" value="MFS_trans_sf"/>
</dbReference>
<evidence type="ECO:0000256" key="2">
    <source>
        <dbReference type="ARBA" id="ARBA00010992"/>
    </source>
</evidence>
<keyword evidence="4 6" id="KW-1133">Transmembrane helix</keyword>
<reference evidence="8 9" key="1">
    <citation type="submission" date="2018-11" db="EMBL/GenBank/DDBJ databases">
        <authorList>
            <consortium name="Pathogen Informatics"/>
        </authorList>
    </citation>
    <scope>NUCLEOTIDE SEQUENCE [LARGE SCALE GENOMIC DNA]</scope>
</reference>
<dbReference type="PROSITE" id="PS50850">
    <property type="entry name" value="MFS"/>
    <property type="match status" value="1"/>
</dbReference>
<name>A0A3P7IZM2_STRVU</name>